<name>A0A5E3ZVX9_9ACTN</name>
<dbReference type="InterPro" id="IPR007627">
    <property type="entry name" value="RNA_pol_sigma70_r2"/>
</dbReference>
<dbReference type="Proteomes" id="UP000324288">
    <property type="component" value="Chromosome"/>
</dbReference>
<reference evidence="9 10" key="1">
    <citation type="submission" date="2019-04" db="EMBL/GenBank/DDBJ databases">
        <authorList>
            <person name="Seth-Smith MB H."/>
            <person name="Seth-Smith H."/>
        </authorList>
    </citation>
    <scope>NUCLEOTIDE SEQUENCE [LARGE SCALE GENOMIC DNA]</scope>
    <source>
        <strain evidence="9">USB-603019</strain>
    </source>
</reference>
<organism evidence="9 10">
    <name type="scientific">Lawsonella clevelandensis</name>
    <dbReference type="NCBI Taxonomy" id="1528099"/>
    <lineage>
        <taxon>Bacteria</taxon>
        <taxon>Bacillati</taxon>
        <taxon>Actinomycetota</taxon>
        <taxon>Actinomycetes</taxon>
        <taxon>Mycobacteriales</taxon>
        <taxon>Lawsonellaceae</taxon>
        <taxon>Lawsonella</taxon>
    </lineage>
</organism>
<dbReference type="PANTHER" id="PTHR43133:SF58">
    <property type="entry name" value="ECF RNA POLYMERASE SIGMA FACTOR SIGD"/>
    <property type="match status" value="1"/>
</dbReference>
<keyword evidence="2" id="KW-0805">Transcription regulation</keyword>
<feature type="compositionally biased region" description="Low complexity" evidence="6">
    <location>
        <begin position="198"/>
        <end position="213"/>
    </location>
</feature>
<evidence type="ECO:0000256" key="4">
    <source>
        <dbReference type="ARBA" id="ARBA00023125"/>
    </source>
</evidence>
<keyword evidence="3" id="KW-0731">Sigma factor</keyword>
<dbReference type="SUPFAM" id="SSF88659">
    <property type="entry name" value="Sigma3 and sigma4 domains of RNA polymerase sigma factors"/>
    <property type="match status" value="1"/>
</dbReference>
<evidence type="ECO:0000313" key="9">
    <source>
        <dbReference type="EMBL" id="VHO00162.1"/>
    </source>
</evidence>
<evidence type="ECO:0000259" key="8">
    <source>
        <dbReference type="Pfam" id="PF08281"/>
    </source>
</evidence>
<dbReference type="Gene3D" id="1.10.10.10">
    <property type="entry name" value="Winged helix-like DNA-binding domain superfamily/Winged helix DNA-binding domain"/>
    <property type="match status" value="1"/>
</dbReference>
<dbReference type="RefSeq" id="WP_063665742.1">
    <property type="nucleotide sequence ID" value="NZ_CAJPTR010000003.1"/>
</dbReference>
<evidence type="ECO:0000313" key="10">
    <source>
        <dbReference type="Proteomes" id="UP000324288"/>
    </source>
</evidence>
<dbReference type="EMBL" id="LR584267">
    <property type="protein sequence ID" value="VHO00162.1"/>
    <property type="molecule type" value="Genomic_DNA"/>
</dbReference>
<keyword evidence="4" id="KW-0238">DNA-binding</keyword>
<dbReference type="Gene3D" id="1.10.1740.10">
    <property type="match status" value="1"/>
</dbReference>
<evidence type="ECO:0000256" key="5">
    <source>
        <dbReference type="ARBA" id="ARBA00023163"/>
    </source>
</evidence>
<evidence type="ECO:0000256" key="6">
    <source>
        <dbReference type="SAM" id="MobiDB-lite"/>
    </source>
</evidence>
<evidence type="ECO:0000256" key="1">
    <source>
        <dbReference type="ARBA" id="ARBA00010641"/>
    </source>
</evidence>
<dbReference type="InterPro" id="IPR036388">
    <property type="entry name" value="WH-like_DNA-bd_sf"/>
</dbReference>
<dbReference type="PANTHER" id="PTHR43133">
    <property type="entry name" value="RNA POLYMERASE ECF-TYPE SIGMA FACTO"/>
    <property type="match status" value="1"/>
</dbReference>
<evidence type="ECO:0000259" key="7">
    <source>
        <dbReference type="Pfam" id="PF04542"/>
    </source>
</evidence>
<dbReference type="AlphaFoldDB" id="A0A5E3ZVX9"/>
<dbReference type="OrthoDB" id="160825at2"/>
<feature type="domain" description="RNA polymerase sigma factor 70 region 4 type 2" evidence="8">
    <location>
        <begin position="130"/>
        <end position="181"/>
    </location>
</feature>
<dbReference type="NCBIfam" id="TIGR02937">
    <property type="entry name" value="sigma70-ECF"/>
    <property type="match status" value="1"/>
</dbReference>
<dbReference type="CDD" id="cd06171">
    <property type="entry name" value="Sigma70_r4"/>
    <property type="match status" value="1"/>
</dbReference>
<dbReference type="GeneID" id="84894505"/>
<accession>A0A5E3ZVX9</accession>
<dbReference type="GO" id="GO:0003677">
    <property type="term" value="F:DNA binding"/>
    <property type="evidence" value="ECO:0007669"/>
    <property type="project" value="UniProtKB-KW"/>
</dbReference>
<proteinExistence type="inferred from homology"/>
<dbReference type="NCBIfam" id="NF007230">
    <property type="entry name" value="PRK09648.1"/>
    <property type="match status" value="1"/>
</dbReference>
<dbReference type="InterPro" id="IPR013325">
    <property type="entry name" value="RNA_pol_sigma_r2"/>
</dbReference>
<gene>
    <name evidence="9" type="primary">sigD</name>
    <name evidence="9" type="ORF">LC603019_00526</name>
</gene>
<keyword evidence="10" id="KW-1185">Reference proteome</keyword>
<dbReference type="InterPro" id="IPR013324">
    <property type="entry name" value="RNA_pol_sigma_r3/r4-like"/>
</dbReference>
<dbReference type="GO" id="GO:0006352">
    <property type="term" value="P:DNA-templated transcription initiation"/>
    <property type="evidence" value="ECO:0007669"/>
    <property type="project" value="InterPro"/>
</dbReference>
<evidence type="ECO:0000256" key="2">
    <source>
        <dbReference type="ARBA" id="ARBA00023015"/>
    </source>
</evidence>
<evidence type="ECO:0000256" key="3">
    <source>
        <dbReference type="ARBA" id="ARBA00023082"/>
    </source>
</evidence>
<dbReference type="InterPro" id="IPR014284">
    <property type="entry name" value="RNA_pol_sigma-70_dom"/>
</dbReference>
<feature type="domain" description="RNA polymerase sigma-70 region 2" evidence="7">
    <location>
        <begin position="32"/>
        <end position="97"/>
    </location>
</feature>
<sequence length="229" mass="24485">MAAAADDRLAPLVVAAREGDAAATNELLREIFPAIVSYCRARITWATPGYAAADDVAQEICLAVVTGLPKYQEQGYPFMAFVYGIAAHKVADAKRNAFRHPNDVLDDSADILDEGEGPETLALHNESSAEVEDLLNTLSPSAREIIRLRVIVGMSAAETAAVLQSTPGAVRVAQYRALAKLRKEYDRRRRVAQDAEEAAIAAAAPAVETTTPESSTASKSAPHRRKGGE</sequence>
<dbReference type="InterPro" id="IPR039425">
    <property type="entry name" value="RNA_pol_sigma-70-like"/>
</dbReference>
<dbReference type="Pfam" id="PF04542">
    <property type="entry name" value="Sigma70_r2"/>
    <property type="match status" value="1"/>
</dbReference>
<dbReference type="SUPFAM" id="SSF88946">
    <property type="entry name" value="Sigma2 domain of RNA polymerase sigma factors"/>
    <property type="match status" value="1"/>
</dbReference>
<dbReference type="InterPro" id="IPR013249">
    <property type="entry name" value="RNA_pol_sigma70_r4_t2"/>
</dbReference>
<dbReference type="GO" id="GO:0016987">
    <property type="term" value="F:sigma factor activity"/>
    <property type="evidence" value="ECO:0007669"/>
    <property type="project" value="UniProtKB-KW"/>
</dbReference>
<dbReference type="Pfam" id="PF08281">
    <property type="entry name" value="Sigma70_r4_2"/>
    <property type="match status" value="1"/>
</dbReference>
<feature type="region of interest" description="Disordered" evidence="6">
    <location>
        <begin position="193"/>
        <end position="229"/>
    </location>
</feature>
<keyword evidence="5" id="KW-0804">Transcription</keyword>
<protein>
    <submittedName>
        <fullName evidence="9">ECF RNA polymerase sigma factor SigD</fullName>
    </submittedName>
</protein>
<comment type="similarity">
    <text evidence="1">Belongs to the sigma-70 factor family. ECF subfamily.</text>
</comment>